<organism evidence="1">
    <name type="scientific">bioreactor metagenome</name>
    <dbReference type="NCBI Taxonomy" id="1076179"/>
    <lineage>
        <taxon>unclassified sequences</taxon>
        <taxon>metagenomes</taxon>
        <taxon>ecological metagenomes</taxon>
    </lineage>
</organism>
<protein>
    <submittedName>
        <fullName evidence="1">Uncharacterized protein</fullName>
    </submittedName>
</protein>
<comment type="caution">
    <text evidence="1">The sequence shown here is derived from an EMBL/GenBank/DDBJ whole genome shotgun (WGS) entry which is preliminary data.</text>
</comment>
<dbReference type="AlphaFoldDB" id="A0A645GYS4"/>
<sequence>MPYPSIRASSPAIIPSVKPLSIFMTYSTLLFKSLSFISSSFSMTTIQFFPRPSIRCPVRKVPSLSTTPTLTGKFPFPANMDNAMNVTGKITITIKLNLSLSSLFKLFLNMLKPDPSFPLKHSKQTGARKPPTISANNFLSVSYFLQR</sequence>
<evidence type="ECO:0000313" key="1">
    <source>
        <dbReference type="EMBL" id="MPN29194.1"/>
    </source>
</evidence>
<reference evidence="1" key="1">
    <citation type="submission" date="2019-08" db="EMBL/GenBank/DDBJ databases">
        <authorList>
            <person name="Kucharzyk K."/>
            <person name="Murdoch R.W."/>
            <person name="Higgins S."/>
            <person name="Loffler F."/>
        </authorList>
    </citation>
    <scope>NUCLEOTIDE SEQUENCE</scope>
</reference>
<proteinExistence type="predicted"/>
<accession>A0A645GYS4</accession>
<dbReference type="EMBL" id="VSSQ01079767">
    <property type="protein sequence ID" value="MPN29194.1"/>
    <property type="molecule type" value="Genomic_DNA"/>
</dbReference>
<gene>
    <name evidence="1" type="ORF">SDC9_176645</name>
</gene>
<name>A0A645GYS4_9ZZZZ</name>